<evidence type="ECO:0000256" key="14">
    <source>
        <dbReference type="ARBA" id="ARBA00024827"/>
    </source>
</evidence>
<name>A0AAN1W024_9PROT</name>
<dbReference type="PANTHER" id="PTHR24421">
    <property type="entry name" value="NITRATE/NITRITE SENSOR PROTEIN NARX-RELATED"/>
    <property type="match status" value="1"/>
</dbReference>
<evidence type="ECO:0000256" key="7">
    <source>
        <dbReference type="ARBA" id="ARBA00022490"/>
    </source>
</evidence>
<dbReference type="Pfam" id="PF02518">
    <property type="entry name" value="HATPase_c"/>
    <property type="match status" value="1"/>
</dbReference>
<evidence type="ECO:0000256" key="9">
    <source>
        <dbReference type="ARBA" id="ARBA00022723"/>
    </source>
</evidence>
<dbReference type="CDD" id="cd00130">
    <property type="entry name" value="PAS"/>
    <property type="match status" value="1"/>
</dbReference>
<dbReference type="Pfam" id="PF08447">
    <property type="entry name" value="PAS_3"/>
    <property type="match status" value="1"/>
</dbReference>
<proteinExistence type="predicted"/>
<dbReference type="GO" id="GO:0046983">
    <property type="term" value="F:protein dimerization activity"/>
    <property type="evidence" value="ECO:0007669"/>
    <property type="project" value="InterPro"/>
</dbReference>
<keyword evidence="13" id="KW-0411">Iron-sulfur</keyword>
<organism evidence="18 19">
    <name type="scientific">Ferrigenium kumadai</name>
    <dbReference type="NCBI Taxonomy" id="1682490"/>
    <lineage>
        <taxon>Bacteria</taxon>
        <taxon>Pseudomonadati</taxon>
        <taxon>Pseudomonadota</taxon>
        <taxon>Betaproteobacteria</taxon>
        <taxon>Nitrosomonadales</taxon>
        <taxon>Gallionellaceae</taxon>
        <taxon>Ferrigenium</taxon>
    </lineage>
</organism>
<dbReference type="Gene3D" id="3.30.450.20">
    <property type="entry name" value="PAS domain"/>
    <property type="match status" value="1"/>
</dbReference>
<protein>
    <recommendedName>
        <fullName evidence="5">Oxygen sensor histidine kinase NreB</fullName>
        <ecNumber evidence="4">2.7.13.3</ecNumber>
    </recommendedName>
    <alternativeName>
        <fullName evidence="15">Nitrogen regulation protein B</fullName>
    </alternativeName>
</protein>
<dbReference type="KEGG" id="fku:FGKAn22_04850"/>
<reference evidence="18 19" key="1">
    <citation type="submission" date="2019-03" db="EMBL/GenBank/DDBJ databases">
        <title>Complete genome sequence of Ferrigenium kumadai strain An22, a microaerophilic iron-oxidizing bacterium isolated from a paddy field soil.</title>
        <authorList>
            <person name="Watanabe T."/>
            <person name="Asakawa S."/>
        </authorList>
    </citation>
    <scope>NUCLEOTIDE SEQUENCE [LARGE SCALE GENOMIC DNA]</scope>
    <source>
        <strain evidence="18 19">An22</strain>
    </source>
</reference>
<comment type="subcellular location">
    <subcellularLocation>
        <location evidence="3">Cytoplasm</location>
    </subcellularLocation>
</comment>
<evidence type="ECO:0000256" key="8">
    <source>
        <dbReference type="ARBA" id="ARBA00022679"/>
    </source>
</evidence>
<evidence type="ECO:0000259" key="17">
    <source>
        <dbReference type="PROSITE" id="PS50112"/>
    </source>
</evidence>
<dbReference type="InterPro" id="IPR036890">
    <property type="entry name" value="HATPase_C_sf"/>
</dbReference>
<dbReference type="PROSITE" id="PS50109">
    <property type="entry name" value="HIS_KIN"/>
    <property type="match status" value="1"/>
</dbReference>
<dbReference type="InterPro" id="IPR005467">
    <property type="entry name" value="His_kinase_dom"/>
</dbReference>
<dbReference type="InterPro" id="IPR050482">
    <property type="entry name" value="Sensor_HK_TwoCompSys"/>
</dbReference>
<dbReference type="PROSITE" id="PS50112">
    <property type="entry name" value="PAS"/>
    <property type="match status" value="1"/>
</dbReference>
<dbReference type="PRINTS" id="PR00344">
    <property type="entry name" value="BCTRLSENSOR"/>
</dbReference>
<dbReference type="Proteomes" id="UP001319121">
    <property type="component" value="Chromosome"/>
</dbReference>
<comment type="catalytic activity">
    <reaction evidence="1">
        <text>ATP + protein L-histidine = ADP + protein N-phospho-L-histidine.</text>
        <dbReference type="EC" id="2.7.13.3"/>
    </reaction>
</comment>
<keyword evidence="11" id="KW-0408">Iron</keyword>
<evidence type="ECO:0000256" key="13">
    <source>
        <dbReference type="ARBA" id="ARBA00023014"/>
    </source>
</evidence>
<evidence type="ECO:0000256" key="2">
    <source>
        <dbReference type="ARBA" id="ARBA00001966"/>
    </source>
</evidence>
<dbReference type="SMART" id="SM00387">
    <property type="entry name" value="HATPase_c"/>
    <property type="match status" value="1"/>
</dbReference>
<keyword evidence="19" id="KW-1185">Reference proteome</keyword>
<evidence type="ECO:0000256" key="4">
    <source>
        <dbReference type="ARBA" id="ARBA00012438"/>
    </source>
</evidence>
<feature type="domain" description="Histidine kinase" evidence="16">
    <location>
        <begin position="272"/>
        <end position="361"/>
    </location>
</feature>
<evidence type="ECO:0000256" key="15">
    <source>
        <dbReference type="ARBA" id="ARBA00030800"/>
    </source>
</evidence>
<dbReference type="GO" id="GO:0016020">
    <property type="term" value="C:membrane"/>
    <property type="evidence" value="ECO:0007669"/>
    <property type="project" value="InterPro"/>
</dbReference>
<dbReference type="InterPro" id="IPR035965">
    <property type="entry name" value="PAS-like_dom_sf"/>
</dbReference>
<evidence type="ECO:0000313" key="19">
    <source>
        <dbReference type="Proteomes" id="UP001319121"/>
    </source>
</evidence>
<dbReference type="SUPFAM" id="SSF55874">
    <property type="entry name" value="ATPase domain of HSP90 chaperone/DNA topoisomerase II/histidine kinase"/>
    <property type="match status" value="1"/>
</dbReference>
<keyword evidence="12" id="KW-0902">Two-component regulatory system</keyword>
<dbReference type="Pfam" id="PF07730">
    <property type="entry name" value="HisKA_3"/>
    <property type="match status" value="1"/>
</dbReference>
<dbReference type="EC" id="2.7.13.3" evidence="4"/>
<keyword evidence="8" id="KW-0808">Transferase</keyword>
<dbReference type="InterPro" id="IPR013655">
    <property type="entry name" value="PAS_fold_3"/>
</dbReference>
<keyword evidence="7" id="KW-0963">Cytoplasm</keyword>
<comment type="cofactor">
    <cofactor evidence="2">
        <name>[4Fe-4S] cluster</name>
        <dbReference type="ChEBI" id="CHEBI:49883"/>
    </cofactor>
</comment>
<dbReference type="RefSeq" id="WP_212786406.1">
    <property type="nucleotide sequence ID" value="NZ_AP019536.1"/>
</dbReference>
<dbReference type="InterPro" id="IPR003594">
    <property type="entry name" value="HATPase_dom"/>
</dbReference>
<keyword evidence="10" id="KW-0418">Kinase</keyword>
<dbReference type="GO" id="GO:0051539">
    <property type="term" value="F:4 iron, 4 sulfur cluster binding"/>
    <property type="evidence" value="ECO:0007669"/>
    <property type="project" value="UniProtKB-KW"/>
</dbReference>
<evidence type="ECO:0000313" key="18">
    <source>
        <dbReference type="EMBL" id="BBI98792.1"/>
    </source>
</evidence>
<dbReference type="PANTHER" id="PTHR24421:SF58">
    <property type="entry name" value="SIGNAL TRANSDUCTION HISTIDINE-PROTEIN KINASE_PHOSPHATASE UHPB"/>
    <property type="match status" value="1"/>
</dbReference>
<dbReference type="AlphaFoldDB" id="A0AAN1W024"/>
<comment type="function">
    <text evidence="14">Member of the two-component regulatory system NreB/NreC involved in the control of dissimilatory nitrate/nitrite reduction in response to oxygen. NreB functions as a direct oxygen sensor histidine kinase which is autophosphorylated, in the absence of oxygen, probably at the conserved histidine residue, and transfers its phosphate group probably to a conserved aspartate residue of NreC. NreB/NreC activates the expression of the nitrate (narGHJI) and nitrite (nir) reductase operons, as well as the putative nitrate transporter gene narT.</text>
</comment>
<evidence type="ECO:0000259" key="16">
    <source>
        <dbReference type="PROSITE" id="PS50109"/>
    </source>
</evidence>
<evidence type="ECO:0000256" key="12">
    <source>
        <dbReference type="ARBA" id="ARBA00023012"/>
    </source>
</evidence>
<feature type="domain" description="PAS" evidence="17">
    <location>
        <begin position="43"/>
        <end position="89"/>
    </location>
</feature>
<dbReference type="InterPro" id="IPR000014">
    <property type="entry name" value="PAS"/>
</dbReference>
<sequence>MPNIPRTQPSKPSPDKLQGFIANLPGMACQMELQEDGSLIFPYVSEGCSALLNIAPSDLQSDASRLLSIIHPEDVASFLDTLKQSAQTMCFWNWEGRINLPHDETKWLSLGATPQSMPNGLPRWEGILLDITQSKLGELEVKRAQQQLQELSSHIQDAKEQERLRIAREVHDEIGSLLTAIKIDFLWLSQRLPKDNLQLTDKAKTIEDLVNKVIISASNLAHSLRPGILDCFGLIAALEIEAQEFSKRSGITCTITKSQDYIDLPETHSITLFRIFQEALNNILKHAKAKNVQVEIVKGEDHLELIIEDDGVGFSDDARLKPRSFGLRGIHERIEHLGGTVRISSTPGEGTHIAIFLPLEGENGNGNTHQQALFDAPSP</sequence>
<dbReference type="InterPro" id="IPR011712">
    <property type="entry name" value="Sig_transdc_His_kin_sub3_dim/P"/>
</dbReference>
<keyword evidence="6" id="KW-0004">4Fe-4S</keyword>
<dbReference type="GO" id="GO:0000155">
    <property type="term" value="F:phosphorelay sensor kinase activity"/>
    <property type="evidence" value="ECO:0007669"/>
    <property type="project" value="InterPro"/>
</dbReference>
<evidence type="ECO:0000256" key="11">
    <source>
        <dbReference type="ARBA" id="ARBA00023004"/>
    </source>
</evidence>
<evidence type="ECO:0000256" key="5">
    <source>
        <dbReference type="ARBA" id="ARBA00017322"/>
    </source>
</evidence>
<dbReference type="EMBL" id="AP019536">
    <property type="protein sequence ID" value="BBI98792.1"/>
    <property type="molecule type" value="Genomic_DNA"/>
</dbReference>
<gene>
    <name evidence="18" type="ORF">FGKAn22_04850</name>
</gene>
<accession>A0AAN1W024</accession>
<evidence type="ECO:0000256" key="10">
    <source>
        <dbReference type="ARBA" id="ARBA00022777"/>
    </source>
</evidence>
<evidence type="ECO:0000256" key="1">
    <source>
        <dbReference type="ARBA" id="ARBA00000085"/>
    </source>
</evidence>
<evidence type="ECO:0000256" key="3">
    <source>
        <dbReference type="ARBA" id="ARBA00004496"/>
    </source>
</evidence>
<evidence type="ECO:0000256" key="6">
    <source>
        <dbReference type="ARBA" id="ARBA00022485"/>
    </source>
</evidence>
<dbReference type="SUPFAM" id="SSF55785">
    <property type="entry name" value="PYP-like sensor domain (PAS domain)"/>
    <property type="match status" value="1"/>
</dbReference>
<dbReference type="GO" id="GO:0046872">
    <property type="term" value="F:metal ion binding"/>
    <property type="evidence" value="ECO:0007669"/>
    <property type="project" value="UniProtKB-KW"/>
</dbReference>
<dbReference type="CDD" id="cd16917">
    <property type="entry name" value="HATPase_UhpB-NarQ-NarX-like"/>
    <property type="match status" value="1"/>
</dbReference>
<dbReference type="GO" id="GO:0005737">
    <property type="term" value="C:cytoplasm"/>
    <property type="evidence" value="ECO:0007669"/>
    <property type="project" value="UniProtKB-SubCell"/>
</dbReference>
<keyword evidence="9" id="KW-0479">Metal-binding</keyword>
<dbReference type="Gene3D" id="1.20.5.1930">
    <property type="match status" value="1"/>
</dbReference>
<dbReference type="Gene3D" id="3.30.565.10">
    <property type="entry name" value="Histidine kinase-like ATPase, C-terminal domain"/>
    <property type="match status" value="1"/>
</dbReference>
<dbReference type="InterPro" id="IPR004358">
    <property type="entry name" value="Sig_transdc_His_kin-like_C"/>
</dbReference>